<dbReference type="EMBL" id="JBDPGJ010000002">
    <property type="protein sequence ID" value="MEX0406050.1"/>
    <property type="molecule type" value="Genomic_DNA"/>
</dbReference>
<protein>
    <submittedName>
        <fullName evidence="6">FAD-dependent oxidoreductase</fullName>
    </submittedName>
</protein>
<organism evidence="6 7">
    <name type="scientific">Aquibium pacificus</name>
    <dbReference type="NCBI Taxonomy" id="3153579"/>
    <lineage>
        <taxon>Bacteria</taxon>
        <taxon>Pseudomonadati</taxon>
        <taxon>Pseudomonadota</taxon>
        <taxon>Alphaproteobacteria</taxon>
        <taxon>Hyphomicrobiales</taxon>
        <taxon>Phyllobacteriaceae</taxon>
        <taxon>Aquibium</taxon>
    </lineage>
</organism>
<dbReference type="Pfam" id="PF12831">
    <property type="entry name" value="FAD_oxidored"/>
    <property type="match status" value="1"/>
</dbReference>
<dbReference type="InterPro" id="IPR036188">
    <property type="entry name" value="FAD/NAD-bd_sf"/>
</dbReference>
<dbReference type="InterPro" id="IPR039650">
    <property type="entry name" value="HdrA-like"/>
</dbReference>
<evidence type="ECO:0000256" key="3">
    <source>
        <dbReference type="ARBA" id="ARBA00023002"/>
    </source>
</evidence>
<comment type="caution">
    <text evidence="6">The sequence shown here is derived from an EMBL/GenBank/DDBJ whole genome shotgun (WGS) entry which is preliminary data.</text>
</comment>
<accession>A0ABV3SH09</accession>
<name>A0ABV3SH09_9HYPH</name>
<proteinExistence type="predicted"/>
<dbReference type="Proteomes" id="UP001556692">
    <property type="component" value="Unassembled WGS sequence"/>
</dbReference>
<keyword evidence="1" id="KW-0004">4Fe-4S</keyword>
<dbReference type="RefSeq" id="WP_367953918.1">
    <property type="nucleotide sequence ID" value="NZ_JBDPGJ010000002.1"/>
</dbReference>
<dbReference type="PANTHER" id="PTHR43498">
    <property type="entry name" value="FERREDOXIN:COB-COM HETERODISULFIDE REDUCTASE SUBUNIT A"/>
    <property type="match status" value="1"/>
</dbReference>
<keyword evidence="4" id="KW-0408">Iron</keyword>
<reference evidence="6 7" key="1">
    <citation type="submission" date="2024-05" db="EMBL/GenBank/DDBJ databases">
        <authorList>
            <person name="Jiang F."/>
        </authorList>
    </citation>
    <scope>NUCLEOTIDE SEQUENCE [LARGE SCALE GENOMIC DNA]</scope>
    <source>
        <strain evidence="6 7">LZ166</strain>
    </source>
</reference>
<evidence type="ECO:0000256" key="2">
    <source>
        <dbReference type="ARBA" id="ARBA00022723"/>
    </source>
</evidence>
<dbReference type="PRINTS" id="PR00411">
    <property type="entry name" value="PNDRDTASEI"/>
</dbReference>
<gene>
    <name evidence="6" type="ORF">ABGN05_10280</name>
</gene>
<keyword evidence="5" id="KW-0411">Iron-sulfur</keyword>
<keyword evidence="2" id="KW-0479">Metal-binding</keyword>
<evidence type="ECO:0000256" key="1">
    <source>
        <dbReference type="ARBA" id="ARBA00022485"/>
    </source>
</evidence>
<sequence length="475" mass="50975">MSRRPIFRPIPANSAIFEVPLPPGSITEPARRTDIVHTTEILVVGAGPGGLSAALAAARAGAEVTLVERFGCFGGNITVVGVEGFAWYRHEATVEANGIGREFEERARQMGAAVPESQSLSYEIDSEGFKLVADRLVEEAGIHPMLHRSFVAPVMEGDRVAGIIVESKAGREAIMGKVVIDATGDADVAHRAGAPTVKTPVEEMQAASVMFHLAGVDKKVFMAEVAADPQTYKDWSTGEWTVETDGKEDDMFSPFLKKPFRKAIEEGLIPAHLSTIAGTWGAVHDSGELTYMNLVHLAGIDGTDPDSMTRGEIEGRRQAMLAVEALRRFMPGCDGVRLRNFGMSIGIRDTRKIDAVYNMTETDARRQGRFEDTIGIYPEFIDGYGVLILPTTGRYMHIPYRAMLPKKVKGLLVAGRAIGGDRIAHAATRNMACCAVAGQGAGVAAALAVKAGLDVAEVDLAAVQAELVRQGVRIH</sequence>
<keyword evidence="7" id="KW-1185">Reference proteome</keyword>
<evidence type="ECO:0000313" key="7">
    <source>
        <dbReference type="Proteomes" id="UP001556692"/>
    </source>
</evidence>
<evidence type="ECO:0000313" key="6">
    <source>
        <dbReference type="EMBL" id="MEX0406050.1"/>
    </source>
</evidence>
<evidence type="ECO:0000256" key="4">
    <source>
        <dbReference type="ARBA" id="ARBA00023004"/>
    </source>
</evidence>
<dbReference type="PANTHER" id="PTHR43498:SF1">
    <property type="entry name" value="COB--COM HETERODISULFIDE REDUCTASE IRON-SULFUR SUBUNIT A"/>
    <property type="match status" value="1"/>
</dbReference>
<dbReference type="SUPFAM" id="SSF51905">
    <property type="entry name" value="FAD/NAD(P)-binding domain"/>
    <property type="match status" value="1"/>
</dbReference>
<evidence type="ECO:0000256" key="5">
    <source>
        <dbReference type="ARBA" id="ARBA00023014"/>
    </source>
</evidence>
<keyword evidence="3" id="KW-0560">Oxidoreductase</keyword>
<dbReference type="Gene3D" id="3.50.50.60">
    <property type="entry name" value="FAD/NAD(P)-binding domain"/>
    <property type="match status" value="1"/>
</dbReference>